<gene>
    <name evidence="1" type="ORF">LIER_16483</name>
</gene>
<keyword evidence="2" id="KW-1185">Reference proteome</keyword>
<organism evidence="1 2">
    <name type="scientific">Lithospermum erythrorhizon</name>
    <name type="common">Purple gromwell</name>
    <name type="synonym">Lithospermum officinale var. erythrorhizon</name>
    <dbReference type="NCBI Taxonomy" id="34254"/>
    <lineage>
        <taxon>Eukaryota</taxon>
        <taxon>Viridiplantae</taxon>
        <taxon>Streptophyta</taxon>
        <taxon>Embryophyta</taxon>
        <taxon>Tracheophyta</taxon>
        <taxon>Spermatophyta</taxon>
        <taxon>Magnoliopsida</taxon>
        <taxon>eudicotyledons</taxon>
        <taxon>Gunneridae</taxon>
        <taxon>Pentapetalae</taxon>
        <taxon>asterids</taxon>
        <taxon>lamiids</taxon>
        <taxon>Boraginales</taxon>
        <taxon>Boraginaceae</taxon>
        <taxon>Boraginoideae</taxon>
        <taxon>Lithospermeae</taxon>
        <taxon>Lithospermum</taxon>
    </lineage>
</organism>
<evidence type="ECO:0000313" key="2">
    <source>
        <dbReference type="Proteomes" id="UP001454036"/>
    </source>
</evidence>
<dbReference type="CDD" id="cd09272">
    <property type="entry name" value="RNase_HI_RT_Ty1"/>
    <property type="match status" value="1"/>
</dbReference>
<protein>
    <submittedName>
        <fullName evidence="1">Uncharacterized protein</fullName>
    </submittedName>
</protein>
<dbReference type="Proteomes" id="UP001454036">
    <property type="component" value="Unassembled WGS sequence"/>
</dbReference>
<dbReference type="EMBL" id="BAABME010003689">
    <property type="protein sequence ID" value="GAA0159779.1"/>
    <property type="molecule type" value="Genomic_DNA"/>
</dbReference>
<name>A0AAV3Q6U8_LITER</name>
<proteinExistence type="predicted"/>
<comment type="caution">
    <text evidence="1">The sequence shown here is derived from an EMBL/GenBank/DDBJ whole genome shotgun (WGS) entry which is preliminary data.</text>
</comment>
<dbReference type="AlphaFoldDB" id="A0AAV3Q6U8"/>
<evidence type="ECO:0000313" key="1">
    <source>
        <dbReference type="EMBL" id="GAA0159779.1"/>
    </source>
</evidence>
<sequence>MDVTHCTVIATYSAYHTFWLKMCYIHAQDSTLAKNPVFHARTKRIGLRYHFIRSVLENGVLKLDKILGYRNPADMFTKVVNKEKLKLCSTSVNLQSE</sequence>
<reference evidence="1 2" key="1">
    <citation type="submission" date="2024-01" db="EMBL/GenBank/DDBJ databases">
        <title>The complete chloroplast genome sequence of Lithospermum erythrorhizon: insights into the phylogenetic relationship among Boraginaceae species and the maternal lineages of purple gromwells.</title>
        <authorList>
            <person name="Okada T."/>
            <person name="Watanabe K."/>
        </authorList>
    </citation>
    <scope>NUCLEOTIDE SEQUENCE [LARGE SCALE GENOMIC DNA]</scope>
</reference>
<accession>A0AAV3Q6U8</accession>